<proteinExistence type="predicted"/>
<feature type="transmembrane region" description="Helical" evidence="1">
    <location>
        <begin position="211"/>
        <end position="235"/>
    </location>
</feature>
<keyword evidence="1" id="KW-0472">Membrane</keyword>
<evidence type="ECO:0000256" key="1">
    <source>
        <dbReference type="SAM" id="Phobius"/>
    </source>
</evidence>
<protein>
    <submittedName>
        <fullName evidence="2">Uncharacterized protein</fullName>
    </submittedName>
</protein>
<feature type="transmembrane region" description="Helical" evidence="1">
    <location>
        <begin position="66"/>
        <end position="94"/>
    </location>
</feature>
<gene>
    <name evidence="2" type="ORF">NAG76_02135</name>
</gene>
<feature type="transmembrane region" description="Helical" evidence="1">
    <location>
        <begin position="7"/>
        <end position="33"/>
    </location>
</feature>
<dbReference type="Proteomes" id="UP001056756">
    <property type="component" value="Chromosome"/>
</dbReference>
<dbReference type="KEGG" id="plig:NAG76_02135"/>
<accession>A0A9J6ZGT6</accession>
<reference evidence="2" key="1">
    <citation type="submission" date="2022-05" db="EMBL/GenBank/DDBJ databases">
        <title>Novel bacterial taxa in a minimal lignocellulolytic consortium and its capacity to transform plastics disclosed by genome-resolved metagenomics.</title>
        <authorList>
            <person name="Rodriguez C.A.D."/>
            <person name="Diaz-Garcia L."/>
            <person name="Herrera K."/>
            <person name="Tarazona N.A."/>
            <person name="Sproer C."/>
            <person name="Overmann J."/>
            <person name="Jimenez D.J."/>
        </authorList>
    </citation>
    <scope>NUCLEOTIDE SEQUENCE</scope>
    <source>
        <strain evidence="2">MAG5</strain>
    </source>
</reference>
<feature type="transmembrane region" description="Helical" evidence="1">
    <location>
        <begin position="184"/>
        <end position="205"/>
    </location>
</feature>
<sequence>MEKLEDYLYDFIGIFIPGFIFLFSTWVSVVLIVSSDIVEGLVDLFSTKIIFQKDYFINRLVIDNNLFTLAVIIVLSYISGNLFNSISSTCISCIEKINFRRAEKKSKKKSIALSSEDFYQKKMIFSENVKLLKYVKQYLNNQQLIDWGNINPKNLWLTLYRWANLYANKEDYSKLQVLLSKITLIRSLSLVCFFHLLFTIIIFTIEQIFNGFSLYMFIVVFLYCVLVIILILHLIHDFLIKRKILSNEAILVLYKISKDSN</sequence>
<evidence type="ECO:0000313" key="2">
    <source>
        <dbReference type="EMBL" id="URN95080.1"/>
    </source>
</evidence>
<name>A0A9J6ZGT6_9BACL</name>
<keyword evidence="1" id="KW-0812">Transmembrane</keyword>
<evidence type="ECO:0000313" key="3">
    <source>
        <dbReference type="Proteomes" id="UP001056756"/>
    </source>
</evidence>
<keyword evidence="1" id="KW-1133">Transmembrane helix</keyword>
<dbReference type="EMBL" id="CP097899">
    <property type="protein sequence ID" value="URN95080.1"/>
    <property type="molecule type" value="Genomic_DNA"/>
</dbReference>
<dbReference type="AlphaFoldDB" id="A0A9J6ZGT6"/>
<organism evidence="2 3">
    <name type="scientific">Candidatus Pristimantibacillus lignocellulolyticus</name>
    <dbReference type="NCBI Taxonomy" id="2994561"/>
    <lineage>
        <taxon>Bacteria</taxon>
        <taxon>Bacillati</taxon>
        <taxon>Bacillota</taxon>
        <taxon>Bacilli</taxon>
        <taxon>Bacillales</taxon>
        <taxon>Paenibacillaceae</taxon>
        <taxon>Candidatus Pristimantibacillus</taxon>
    </lineage>
</organism>